<proteinExistence type="predicted"/>
<feature type="transmembrane region" description="Helical" evidence="1">
    <location>
        <begin position="100"/>
        <end position="120"/>
    </location>
</feature>
<gene>
    <name evidence="2" type="ORF">C447_10335</name>
</gene>
<keyword evidence="1" id="KW-0812">Transmembrane</keyword>
<sequence length="121" mass="11974">MSRRYPGTGSSRVPVVGALGRTDSVDRASVVGSAPVIAGTGFVLSRAVAMVVAGGSGLTFLWGLVIGLGFATAGVVVLASSERTGDRVGPGRSPVERIPLTTAGGVLLLSLLTGVVLGTVL</sequence>
<organism evidence="2 3">
    <name type="scientific">Halococcus hamelinensis 100A6</name>
    <dbReference type="NCBI Taxonomy" id="1132509"/>
    <lineage>
        <taxon>Archaea</taxon>
        <taxon>Methanobacteriati</taxon>
        <taxon>Methanobacteriota</taxon>
        <taxon>Stenosarchaea group</taxon>
        <taxon>Halobacteria</taxon>
        <taxon>Halobacteriales</taxon>
        <taxon>Halococcaceae</taxon>
        <taxon>Halococcus</taxon>
    </lineage>
</organism>
<evidence type="ECO:0000313" key="2">
    <source>
        <dbReference type="EMBL" id="EMA38118.1"/>
    </source>
</evidence>
<dbReference type="PATRIC" id="fig|1132509.6.peg.2337"/>
<dbReference type="EMBL" id="AOMB01000031">
    <property type="protein sequence ID" value="EMA38118.1"/>
    <property type="molecule type" value="Genomic_DNA"/>
</dbReference>
<comment type="caution">
    <text evidence="2">The sequence shown here is derived from an EMBL/GenBank/DDBJ whole genome shotgun (WGS) entry which is preliminary data.</text>
</comment>
<dbReference type="AlphaFoldDB" id="M0LY69"/>
<protein>
    <submittedName>
        <fullName evidence="2">Uncharacterized protein</fullName>
    </submittedName>
</protein>
<keyword evidence="1" id="KW-1133">Transmembrane helix</keyword>
<name>M0LY69_9EURY</name>
<evidence type="ECO:0000256" key="1">
    <source>
        <dbReference type="SAM" id="Phobius"/>
    </source>
</evidence>
<keyword evidence="3" id="KW-1185">Reference proteome</keyword>
<evidence type="ECO:0000313" key="3">
    <source>
        <dbReference type="Proteomes" id="UP000011566"/>
    </source>
</evidence>
<dbReference type="OrthoDB" id="214533at2157"/>
<dbReference type="Proteomes" id="UP000011566">
    <property type="component" value="Unassembled WGS sequence"/>
</dbReference>
<feature type="transmembrane region" description="Helical" evidence="1">
    <location>
        <begin position="30"/>
        <end position="53"/>
    </location>
</feature>
<reference evidence="2 3" key="1">
    <citation type="journal article" date="2014" name="PLoS Genet.">
        <title>Phylogenetically driven sequencing of extremely halophilic archaea reveals strategies for static and dynamic osmo-response.</title>
        <authorList>
            <person name="Becker E.A."/>
            <person name="Seitzer P.M."/>
            <person name="Tritt A."/>
            <person name="Larsen D."/>
            <person name="Krusor M."/>
            <person name="Yao A.I."/>
            <person name="Wu D."/>
            <person name="Madern D."/>
            <person name="Eisen J.A."/>
            <person name="Darling A.E."/>
            <person name="Facciotti M.T."/>
        </authorList>
    </citation>
    <scope>NUCLEOTIDE SEQUENCE [LARGE SCALE GENOMIC DNA]</scope>
    <source>
        <strain evidence="2 3">100A6</strain>
    </source>
</reference>
<accession>M0LY69</accession>
<dbReference type="RefSeq" id="WP_007693562.1">
    <property type="nucleotide sequence ID" value="NZ_AJRK01000045.1"/>
</dbReference>
<keyword evidence="1" id="KW-0472">Membrane</keyword>
<feature type="transmembrane region" description="Helical" evidence="1">
    <location>
        <begin position="59"/>
        <end position="79"/>
    </location>
</feature>